<feature type="region of interest" description="Disordered" evidence="6">
    <location>
        <begin position="190"/>
        <end position="233"/>
    </location>
</feature>
<evidence type="ECO:0000256" key="1">
    <source>
        <dbReference type="ARBA" id="ARBA00004123"/>
    </source>
</evidence>
<dbReference type="Pfam" id="PF00172">
    <property type="entry name" value="Zn_clus"/>
    <property type="match status" value="1"/>
</dbReference>
<dbReference type="RefSeq" id="XP_064723800.1">
    <property type="nucleotide sequence ID" value="XM_064867728.1"/>
</dbReference>
<feature type="region of interest" description="Disordered" evidence="6">
    <location>
        <begin position="816"/>
        <end position="841"/>
    </location>
</feature>
<dbReference type="InterPro" id="IPR050815">
    <property type="entry name" value="TF_fung"/>
</dbReference>
<feature type="compositionally biased region" description="Basic residues" evidence="6">
    <location>
        <begin position="16"/>
        <end position="27"/>
    </location>
</feature>
<keyword evidence="3" id="KW-0805">Transcription regulation</keyword>
<keyword evidence="4" id="KW-0804">Transcription</keyword>
<keyword evidence="9" id="KW-1185">Reference proteome</keyword>
<evidence type="ECO:0000313" key="8">
    <source>
        <dbReference type="EMBL" id="WVO24561.1"/>
    </source>
</evidence>
<evidence type="ECO:0000259" key="7">
    <source>
        <dbReference type="PROSITE" id="PS50048"/>
    </source>
</evidence>
<evidence type="ECO:0000256" key="2">
    <source>
        <dbReference type="ARBA" id="ARBA00022723"/>
    </source>
</evidence>
<feature type="region of interest" description="Disordered" evidence="6">
    <location>
        <begin position="141"/>
        <end position="161"/>
    </location>
</feature>
<dbReference type="GeneID" id="89992698"/>
<dbReference type="SMART" id="SM00066">
    <property type="entry name" value="GAL4"/>
    <property type="match status" value="1"/>
</dbReference>
<dbReference type="PROSITE" id="PS50048">
    <property type="entry name" value="ZN2_CY6_FUNGAL_2"/>
    <property type="match status" value="1"/>
</dbReference>
<comment type="subcellular location">
    <subcellularLocation>
        <location evidence="1">Nucleus</location>
    </subcellularLocation>
</comment>
<evidence type="ECO:0000313" key="9">
    <source>
        <dbReference type="Proteomes" id="UP001432216"/>
    </source>
</evidence>
<keyword evidence="5" id="KW-0539">Nucleus</keyword>
<dbReference type="InterPro" id="IPR001138">
    <property type="entry name" value="Zn2Cys6_DnaBD"/>
</dbReference>
<gene>
    <name evidence="8" type="ORF">IAS62_005929</name>
</gene>
<dbReference type="Gene3D" id="4.10.240.10">
    <property type="entry name" value="Zn(2)-C6 fungal-type DNA-binding domain"/>
    <property type="match status" value="1"/>
</dbReference>
<dbReference type="InterPro" id="IPR007219">
    <property type="entry name" value="XnlR_reg_dom"/>
</dbReference>
<dbReference type="Proteomes" id="UP001432216">
    <property type="component" value="Chromosome 11"/>
</dbReference>
<reference evidence="8 9" key="1">
    <citation type="submission" date="2024-01" db="EMBL/GenBank/DDBJ databases">
        <title>Comparative genomics of Cryptococcus and Kwoniella reveals pathogenesis evolution and contrasting modes of karyotype evolution via chromosome fusion or intercentromeric recombination.</title>
        <authorList>
            <person name="Coelho M.A."/>
            <person name="David-Palma M."/>
            <person name="Shea T."/>
            <person name="Bowers K."/>
            <person name="McGinley-Smith S."/>
            <person name="Mohammad A.W."/>
            <person name="Gnirke A."/>
            <person name="Yurkov A.M."/>
            <person name="Nowrousian M."/>
            <person name="Sun S."/>
            <person name="Cuomo C.A."/>
            <person name="Heitman J."/>
        </authorList>
    </citation>
    <scope>NUCLEOTIDE SEQUENCE [LARGE SCALE GENOMIC DNA]</scope>
    <source>
        <strain evidence="8 9">7685027</strain>
    </source>
</reference>
<feature type="region of interest" description="Disordered" evidence="6">
    <location>
        <begin position="854"/>
        <end position="878"/>
    </location>
</feature>
<evidence type="ECO:0000256" key="6">
    <source>
        <dbReference type="SAM" id="MobiDB-lite"/>
    </source>
</evidence>
<organism evidence="8 9">
    <name type="scientific">Cryptococcus decagattii</name>
    <dbReference type="NCBI Taxonomy" id="1859122"/>
    <lineage>
        <taxon>Eukaryota</taxon>
        <taxon>Fungi</taxon>
        <taxon>Dikarya</taxon>
        <taxon>Basidiomycota</taxon>
        <taxon>Agaricomycotina</taxon>
        <taxon>Tremellomycetes</taxon>
        <taxon>Tremellales</taxon>
        <taxon>Cryptococcaceae</taxon>
        <taxon>Cryptococcus</taxon>
        <taxon>Cryptococcus gattii species complex</taxon>
    </lineage>
</organism>
<dbReference type="EMBL" id="CP143816">
    <property type="protein sequence ID" value="WVO24561.1"/>
    <property type="molecule type" value="Genomic_DNA"/>
</dbReference>
<feature type="domain" description="Zn(2)-C6 fungal-type" evidence="7">
    <location>
        <begin position="33"/>
        <end position="79"/>
    </location>
</feature>
<dbReference type="InterPro" id="IPR036864">
    <property type="entry name" value="Zn2-C6_fun-type_DNA-bd_sf"/>
</dbReference>
<name>A0ABZ2B4E0_9TREE</name>
<proteinExistence type="predicted"/>
<feature type="region of interest" description="Disordered" evidence="6">
    <location>
        <begin position="1"/>
        <end position="27"/>
    </location>
</feature>
<dbReference type="Pfam" id="PF04082">
    <property type="entry name" value="Fungal_trans"/>
    <property type="match status" value="1"/>
</dbReference>
<dbReference type="PANTHER" id="PTHR47338:SF29">
    <property type="entry name" value="ZN(2)-C6 FUNGAL-TYPE DOMAIN-CONTAINING PROTEIN"/>
    <property type="match status" value="1"/>
</dbReference>
<dbReference type="CDD" id="cd00067">
    <property type="entry name" value="GAL4"/>
    <property type="match status" value="1"/>
</dbReference>
<evidence type="ECO:0000256" key="5">
    <source>
        <dbReference type="ARBA" id="ARBA00023242"/>
    </source>
</evidence>
<dbReference type="SUPFAM" id="SSF57701">
    <property type="entry name" value="Zn2/Cys6 DNA-binding domain"/>
    <property type="match status" value="1"/>
</dbReference>
<feature type="compositionally biased region" description="Low complexity" evidence="6">
    <location>
        <begin position="821"/>
        <end position="832"/>
    </location>
</feature>
<keyword evidence="2" id="KW-0479">Metal-binding</keyword>
<evidence type="ECO:0000256" key="3">
    <source>
        <dbReference type="ARBA" id="ARBA00023015"/>
    </source>
</evidence>
<dbReference type="PANTHER" id="PTHR47338">
    <property type="entry name" value="ZN(II)2CYS6 TRANSCRIPTION FACTOR (EUROFUNG)-RELATED"/>
    <property type="match status" value="1"/>
</dbReference>
<protein>
    <recommendedName>
        <fullName evidence="7">Zn(2)-C6 fungal-type domain-containing protein</fullName>
    </recommendedName>
</protein>
<sequence>MFPNSENAAGPSRAQKQPRKINRLQPHLKRNAACLPCRRRRIKCDAARPHCSSCVRSYHFLARTYPDAERDAHGVQCSYAEDAPDVGHNEQQSQSSPSQLAQPKKRKFSKGDEEDGDPKGMVKMLEDKVAKLQKALEKFSGTMPSATDPGLPTPLSGVSDSAARRQPTQFEKGSYLWSGTSEAAVVDTFPPQNPDKNKQPNPMDGLSSSFENLVPPHSAESYNMGDSGFPPLQQPAMQLNYSAKPGGIHLDNFQPSVEIPPIDAEAGKMGNHILDILWPGWSPTLPSPSMLEHLVETFFAMTPSVPRILHRQSFLARLALPPSHPEFPQRALLHAICAAAARYSAAVSVRSVADGMIKVNNDAIQSRGKGLDQDIASETCFSERNAMYAIEFMKYNHISARGLFDILQAMIILGHWFQANSRWMDGWVMIGSVTRLAICLGLLQNQSQYDGDIPSIKQSVLDPPKDDTDREERRATMYYALCYDVTASASSGWVGTMPTEELTANLPAARVGFEIGGKIPENPQNFHSPDIFYNHPVADSFVMMIKGKILLGRASRFVRKCKAMKPEDRRLAKDTPEFRQIDGDIAMFSMSFPKSLRDPVQYMNGHAKGIDADLVSAHLVPHVVAIQLHEPFADLNDPFCNSGVRLLSEARACLKIVYLLIGSSADISYVVAPITSCNYLFTASRALILFYQKALENGDQATAMTLHSEIGVFKMAFKCLSARFSMGCRHLTMVEKLMQHVEEDTLGHQVFDDDFSFLPRTHPSSESAPSSVSYLGQMGLPDTHPDSIMIFELDKAAALGRHRPGFNSHAMMDQKRGYAGASNSRSNSIARSTGPSHIDPLRWLDISESQQGASLTLLSPENVDGSGGSAGDSSSVRK</sequence>
<evidence type="ECO:0000256" key="4">
    <source>
        <dbReference type="ARBA" id="ARBA00023163"/>
    </source>
</evidence>
<dbReference type="CDD" id="cd12148">
    <property type="entry name" value="fungal_TF_MHR"/>
    <property type="match status" value="1"/>
</dbReference>
<feature type="region of interest" description="Disordered" evidence="6">
    <location>
        <begin position="83"/>
        <end position="120"/>
    </location>
</feature>
<accession>A0ABZ2B4E0</accession>